<proteinExistence type="predicted"/>
<evidence type="ECO:0000313" key="3">
    <source>
        <dbReference type="Proteomes" id="UP000232149"/>
    </source>
</evidence>
<keyword evidence="3" id="KW-1185">Reference proteome</keyword>
<evidence type="ECO:0000313" key="1">
    <source>
        <dbReference type="EMBL" id="PJZ52710.1"/>
    </source>
</evidence>
<evidence type="ECO:0000313" key="4">
    <source>
        <dbReference type="Proteomes" id="UP000232188"/>
    </source>
</evidence>
<organism evidence="1 4">
    <name type="scientific">Leptospira adleri</name>
    <dbReference type="NCBI Taxonomy" id="2023186"/>
    <lineage>
        <taxon>Bacteria</taxon>
        <taxon>Pseudomonadati</taxon>
        <taxon>Spirochaetota</taxon>
        <taxon>Spirochaetia</taxon>
        <taxon>Leptospirales</taxon>
        <taxon>Leptospiraceae</taxon>
        <taxon>Leptospira</taxon>
    </lineage>
</organism>
<accession>A0A2M9YMM1</accession>
<name>A0A2M9YMM1_9LEPT</name>
<dbReference type="EMBL" id="NPDV01000011">
    <property type="protein sequence ID" value="PJZ52710.1"/>
    <property type="molecule type" value="Genomic_DNA"/>
</dbReference>
<dbReference type="Proteomes" id="UP000232188">
    <property type="component" value="Unassembled WGS sequence"/>
</dbReference>
<protein>
    <submittedName>
        <fullName evidence="1">Uncharacterized protein</fullName>
    </submittedName>
</protein>
<dbReference type="Proteomes" id="UP000232149">
    <property type="component" value="Unassembled WGS sequence"/>
</dbReference>
<comment type="caution">
    <text evidence="1">The sequence shown here is derived from an EMBL/GenBank/DDBJ whole genome shotgun (WGS) entry which is preliminary data.</text>
</comment>
<dbReference type="AlphaFoldDB" id="A0A2M9YMM1"/>
<evidence type="ECO:0000313" key="2">
    <source>
        <dbReference type="EMBL" id="PJZ61730.1"/>
    </source>
</evidence>
<dbReference type="EMBL" id="NPDU01000026">
    <property type="protein sequence ID" value="PJZ61730.1"/>
    <property type="molecule type" value="Genomic_DNA"/>
</dbReference>
<reference evidence="3 4" key="1">
    <citation type="submission" date="2017-07" db="EMBL/GenBank/DDBJ databases">
        <title>Leptospira spp. isolated from tropical soils.</title>
        <authorList>
            <person name="Thibeaux R."/>
            <person name="Iraola G."/>
            <person name="Ferres I."/>
            <person name="Bierque E."/>
            <person name="Girault D."/>
            <person name="Soupe-Gilbert M.-E."/>
            <person name="Picardeau M."/>
            <person name="Goarant C."/>
        </authorList>
    </citation>
    <scope>NUCLEOTIDE SEQUENCE [LARGE SCALE GENOMIC DNA]</scope>
    <source>
        <strain evidence="1 4">FH2-B-C1</strain>
        <strain evidence="2 3">FH2-B-D1</strain>
    </source>
</reference>
<sequence length="68" mass="7916">MILNPYFFLYALNFASFFSDAASLKYSFQREKIEIDRVKSVLMSINCSKKNAYFRIFHLASLGFDSSL</sequence>
<gene>
    <name evidence="2" type="ORF">CH376_11490</name>
    <name evidence="1" type="ORF">CH380_13210</name>
</gene>